<reference evidence="5 8" key="1">
    <citation type="submission" date="2021-01" db="EMBL/GenBank/DDBJ databases">
        <title>Sequencing the genomes of 1000 actinobacteria strains.</title>
        <authorList>
            <person name="Klenk H.-P."/>
        </authorList>
    </citation>
    <scope>NUCLEOTIDE SEQUENCE [LARGE SCALE GENOMIC DNA]</scope>
    <source>
        <strain evidence="5 8">DSM 44581</strain>
    </source>
</reference>
<sequence length="181" mass="19198">MPTRHDTAYDVLDSRPITTREAPALTVTVTDVTGRRIDERVGGVEGPRAARGHDRMRHPPARRAQPGARHRPAGAAVVVRAVGEVDAATAPVLAAGLRTGRAAARPPWPLVVDLTGLRFLSAAGLTALAATLRRCDEHRVPLRVVAARRDVLRPLRLTGLDALLDIRATLAEALGPGAGPR</sequence>
<dbReference type="PANTHER" id="PTHR33495:SF2">
    <property type="entry name" value="ANTI-SIGMA FACTOR ANTAGONIST TM_1081-RELATED"/>
    <property type="match status" value="1"/>
</dbReference>
<feature type="region of interest" description="Disordered" evidence="3">
    <location>
        <begin position="44"/>
        <end position="69"/>
    </location>
</feature>
<evidence type="ECO:0000256" key="1">
    <source>
        <dbReference type="ARBA" id="ARBA00009013"/>
    </source>
</evidence>
<evidence type="ECO:0000313" key="7">
    <source>
        <dbReference type="Proteomes" id="UP000671828"/>
    </source>
</evidence>
<dbReference type="PROSITE" id="PS50801">
    <property type="entry name" value="STAS"/>
    <property type="match status" value="1"/>
</dbReference>
<accession>A0A8T8HWN2</accession>
<dbReference type="GO" id="GO:0043856">
    <property type="term" value="F:anti-sigma factor antagonist activity"/>
    <property type="evidence" value="ECO:0007669"/>
    <property type="project" value="InterPro"/>
</dbReference>
<evidence type="ECO:0000256" key="3">
    <source>
        <dbReference type="SAM" id="MobiDB-lite"/>
    </source>
</evidence>
<proteinExistence type="inferred from homology"/>
<gene>
    <name evidence="6" type="ORF">J7S33_28530</name>
    <name evidence="5" type="ORF">JOE68_005487</name>
</gene>
<dbReference type="InterPro" id="IPR002645">
    <property type="entry name" value="STAS_dom"/>
</dbReference>
<protein>
    <recommendedName>
        <fullName evidence="2">Anti-sigma factor antagonist</fullName>
    </recommendedName>
</protein>
<evidence type="ECO:0000313" key="6">
    <source>
        <dbReference type="EMBL" id="QTR02908.1"/>
    </source>
</evidence>
<evidence type="ECO:0000313" key="5">
    <source>
        <dbReference type="EMBL" id="MBM7814622.1"/>
    </source>
</evidence>
<dbReference type="Pfam" id="PF01740">
    <property type="entry name" value="STAS"/>
    <property type="match status" value="1"/>
</dbReference>
<organism evidence="6 7">
    <name type="scientific">Saccharothrix algeriensis</name>
    <dbReference type="NCBI Taxonomy" id="173560"/>
    <lineage>
        <taxon>Bacteria</taxon>
        <taxon>Bacillati</taxon>
        <taxon>Actinomycetota</taxon>
        <taxon>Actinomycetes</taxon>
        <taxon>Pseudonocardiales</taxon>
        <taxon>Pseudonocardiaceae</taxon>
        <taxon>Saccharothrix</taxon>
    </lineage>
</organism>
<evidence type="ECO:0000256" key="2">
    <source>
        <dbReference type="RuleBase" id="RU003749"/>
    </source>
</evidence>
<comment type="similarity">
    <text evidence="1 2">Belongs to the anti-sigma-factor antagonist family.</text>
</comment>
<reference evidence="6" key="2">
    <citation type="submission" date="2021-04" db="EMBL/GenBank/DDBJ databases">
        <title>Saccharothrix algeriensis WGS.</title>
        <authorList>
            <person name="Stuskova K."/>
            <person name="Hakalova E."/>
            <person name="Tebbal A.B."/>
            <person name="Eichmeier A."/>
        </authorList>
    </citation>
    <scope>NUCLEOTIDE SEQUENCE</scope>
    <source>
        <strain evidence="6">NRRL B-24137</strain>
    </source>
</reference>
<dbReference type="EMBL" id="JAFBCL010000001">
    <property type="protein sequence ID" value="MBM7814622.1"/>
    <property type="molecule type" value="Genomic_DNA"/>
</dbReference>
<evidence type="ECO:0000259" key="4">
    <source>
        <dbReference type="PROSITE" id="PS50801"/>
    </source>
</evidence>
<feature type="domain" description="STAS" evidence="4">
    <location>
        <begin position="77"/>
        <end position="177"/>
    </location>
</feature>
<name>A0A8T8HWN2_9PSEU</name>
<dbReference type="Gene3D" id="3.30.750.24">
    <property type="entry name" value="STAS domain"/>
    <property type="match status" value="1"/>
</dbReference>
<dbReference type="InterPro" id="IPR036513">
    <property type="entry name" value="STAS_dom_sf"/>
</dbReference>
<dbReference type="RefSeq" id="WP_204845243.1">
    <property type="nucleotide sequence ID" value="NZ_JAFBCL010000001.1"/>
</dbReference>
<dbReference type="Proteomes" id="UP001195724">
    <property type="component" value="Unassembled WGS sequence"/>
</dbReference>
<dbReference type="Proteomes" id="UP000671828">
    <property type="component" value="Chromosome"/>
</dbReference>
<dbReference type="PANTHER" id="PTHR33495">
    <property type="entry name" value="ANTI-SIGMA FACTOR ANTAGONIST TM_1081-RELATED-RELATED"/>
    <property type="match status" value="1"/>
</dbReference>
<dbReference type="AlphaFoldDB" id="A0A8T8HWN2"/>
<dbReference type="SUPFAM" id="SSF52091">
    <property type="entry name" value="SpoIIaa-like"/>
    <property type="match status" value="1"/>
</dbReference>
<evidence type="ECO:0000313" key="8">
    <source>
        <dbReference type="Proteomes" id="UP001195724"/>
    </source>
</evidence>
<dbReference type="NCBIfam" id="TIGR00377">
    <property type="entry name" value="ant_ant_sig"/>
    <property type="match status" value="1"/>
</dbReference>
<dbReference type="EMBL" id="CP072788">
    <property type="protein sequence ID" value="QTR02908.1"/>
    <property type="molecule type" value="Genomic_DNA"/>
</dbReference>
<dbReference type="InterPro" id="IPR003658">
    <property type="entry name" value="Anti-sigma_ant"/>
</dbReference>
<keyword evidence="8" id="KW-1185">Reference proteome</keyword>